<dbReference type="Proteomes" id="UP000324800">
    <property type="component" value="Unassembled WGS sequence"/>
</dbReference>
<reference evidence="1 2" key="1">
    <citation type="submission" date="2019-03" db="EMBL/GenBank/DDBJ databases">
        <title>Single cell metagenomics reveals metabolic interactions within the superorganism composed of flagellate Streblomastix strix and complex community of Bacteroidetes bacteria on its surface.</title>
        <authorList>
            <person name="Treitli S.C."/>
            <person name="Kolisko M."/>
            <person name="Husnik F."/>
            <person name="Keeling P."/>
            <person name="Hampl V."/>
        </authorList>
    </citation>
    <scope>NUCLEOTIDE SEQUENCE [LARGE SCALE GENOMIC DNA]</scope>
    <source>
        <strain evidence="1">ST1C</strain>
    </source>
</reference>
<comment type="caution">
    <text evidence="1">The sequence shown here is derived from an EMBL/GenBank/DDBJ whole genome shotgun (WGS) entry which is preliminary data.</text>
</comment>
<sequence>MLFTDGPKAKKGRRFTRKIFRILNLSKGAIDMILYGQRYNTQLRHYYAMEKLKKWTQINQHITFDLLLIKPHIIISEVLAQFTSVNTSASSALQFLNGLSSILSFTFDIDIWNNCMLQFTRKAISANMIVKPKYEDTQNVGILYDYRGGIGSNRNLTNIELQTKLTSLLMTIYLLRPAEIEGISLRQSLICQNTDKLDLQLQPKQDLDSIPINYPKPKIKICILEQLSSFGYQELTTDMVNRSEIINMEYNDGMKSSYYQPKEAKSNFDQRNFQM</sequence>
<organism evidence="1 2">
    <name type="scientific">Streblomastix strix</name>
    <dbReference type="NCBI Taxonomy" id="222440"/>
    <lineage>
        <taxon>Eukaryota</taxon>
        <taxon>Metamonada</taxon>
        <taxon>Preaxostyla</taxon>
        <taxon>Oxymonadida</taxon>
        <taxon>Streblomastigidae</taxon>
        <taxon>Streblomastix</taxon>
    </lineage>
</organism>
<evidence type="ECO:0000313" key="2">
    <source>
        <dbReference type="Proteomes" id="UP000324800"/>
    </source>
</evidence>
<protein>
    <submittedName>
        <fullName evidence="1">Uncharacterized protein</fullName>
    </submittedName>
</protein>
<dbReference type="AlphaFoldDB" id="A0A5J4W5K9"/>
<evidence type="ECO:0000313" key="1">
    <source>
        <dbReference type="EMBL" id="KAA6390221.1"/>
    </source>
</evidence>
<accession>A0A5J4W5K9</accession>
<proteinExistence type="predicted"/>
<name>A0A5J4W5K9_9EUKA</name>
<dbReference type="EMBL" id="SNRW01003295">
    <property type="protein sequence ID" value="KAA6390221.1"/>
    <property type="molecule type" value="Genomic_DNA"/>
</dbReference>
<gene>
    <name evidence="1" type="ORF">EZS28_014252</name>
</gene>